<dbReference type="PROSITE" id="PS50244">
    <property type="entry name" value="S5A_REDUCTASE"/>
    <property type="match status" value="1"/>
</dbReference>
<feature type="transmembrane region" description="Helical" evidence="1">
    <location>
        <begin position="20"/>
        <end position="40"/>
    </location>
</feature>
<keyword evidence="1" id="KW-1133">Transmembrane helix</keyword>
<dbReference type="GeneID" id="87859310"/>
<feature type="transmembrane region" description="Helical" evidence="1">
    <location>
        <begin position="260"/>
        <end position="280"/>
    </location>
</feature>
<reference evidence="2" key="1">
    <citation type="journal article" date="2023" name="Mol. Phylogenet. Evol.">
        <title>Genome-scale phylogeny and comparative genomics of the fungal order Sordariales.</title>
        <authorList>
            <person name="Hensen N."/>
            <person name="Bonometti L."/>
            <person name="Westerberg I."/>
            <person name="Brannstrom I.O."/>
            <person name="Guillou S."/>
            <person name="Cros-Aarteil S."/>
            <person name="Calhoun S."/>
            <person name="Haridas S."/>
            <person name="Kuo A."/>
            <person name="Mondo S."/>
            <person name="Pangilinan J."/>
            <person name="Riley R."/>
            <person name="LaButti K."/>
            <person name="Andreopoulos B."/>
            <person name="Lipzen A."/>
            <person name="Chen C."/>
            <person name="Yan M."/>
            <person name="Daum C."/>
            <person name="Ng V."/>
            <person name="Clum A."/>
            <person name="Steindorff A."/>
            <person name="Ohm R.A."/>
            <person name="Martin F."/>
            <person name="Silar P."/>
            <person name="Natvig D.O."/>
            <person name="Lalanne C."/>
            <person name="Gautier V."/>
            <person name="Ament-Velasquez S.L."/>
            <person name="Kruys A."/>
            <person name="Hutchinson M.I."/>
            <person name="Powell A.J."/>
            <person name="Barry K."/>
            <person name="Miller A.N."/>
            <person name="Grigoriev I.V."/>
            <person name="Debuchy R."/>
            <person name="Gladieux P."/>
            <person name="Hiltunen Thoren M."/>
            <person name="Johannesson H."/>
        </authorList>
    </citation>
    <scope>NUCLEOTIDE SEQUENCE</scope>
    <source>
        <strain evidence="2">CBS 560.94</strain>
    </source>
</reference>
<dbReference type="Pfam" id="PF06966">
    <property type="entry name" value="DUF1295"/>
    <property type="match status" value="1"/>
</dbReference>
<evidence type="ECO:0000313" key="2">
    <source>
        <dbReference type="EMBL" id="KAK3342749.1"/>
    </source>
</evidence>
<dbReference type="Gene3D" id="1.20.120.1630">
    <property type="match status" value="1"/>
</dbReference>
<evidence type="ECO:0008006" key="4">
    <source>
        <dbReference type="Google" id="ProtNLM"/>
    </source>
</evidence>
<sequence length="361" mass="40489">MAIIQSLLNLTNFASPLERTVVPCIMVAYAIQIAVAIPSIIYKSDRFFDASGLSTFLIVNILSLYLPAIRAKYGGDNLGQVADAIKEGVETVTGTEPGWGSLFMAPFKRCNIVEDVAAGTPLAVDYNWRQLALSGAVTVWAVRLGIYLFCRILREGHDHRFNEIRINPRRYLRAFIGQATWIIFCMLPVIAVNSIPSGVPSVQDVKPTDFSGFGLWVFGFVVEVVADYQKSKWQKEKRDKVHDEQFLTSGLWSQCQFPNYFGESMLWVGITTVTFGVLFFDDVREALAAADSSPMSVLSVIFFCTIGPAFVTFLMLKVTGVPYAERKYDKLYGDDKKYQKWKRETPKFIPSLSAAILSRYL</sequence>
<name>A0AAE0JE00_9PEZI</name>
<reference evidence="2" key="2">
    <citation type="submission" date="2023-06" db="EMBL/GenBank/DDBJ databases">
        <authorList>
            <consortium name="Lawrence Berkeley National Laboratory"/>
            <person name="Haridas S."/>
            <person name="Hensen N."/>
            <person name="Bonometti L."/>
            <person name="Westerberg I."/>
            <person name="Brannstrom I.O."/>
            <person name="Guillou S."/>
            <person name="Cros-Aarteil S."/>
            <person name="Calhoun S."/>
            <person name="Kuo A."/>
            <person name="Mondo S."/>
            <person name="Pangilinan J."/>
            <person name="Riley R."/>
            <person name="Labutti K."/>
            <person name="Andreopoulos B."/>
            <person name="Lipzen A."/>
            <person name="Chen C."/>
            <person name="Yanf M."/>
            <person name="Daum C."/>
            <person name="Ng V."/>
            <person name="Clum A."/>
            <person name="Steindorff A."/>
            <person name="Ohm R."/>
            <person name="Martin F."/>
            <person name="Silar P."/>
            <person name="Natvig D."/>
            <person name="Lalanne C."/>
            <person name="Gautier V."/>
            <person name="Ament-Velasquez S.L."/>
            <person name="Kruys A."/>
            <person name="Hutchinson M.I."/>
            <person name="Powell A.J."/>
            <person name="Barry K."/>
            <person name="Miller A.N."/>
            <person name="Grigoriev I.V."/>
            <person name="Debuchy R."/>
            <person name="Gladieux P."/>
            <person name="Thoren M.H."/>
            <person name="Johannesson H."/>
        </authorList>
    </citation>
    <scope>NUCLEOTIDE SEQUENCE</scope>
    <source>
        <strain evidence="2">CBS 560.94</strain>
    </source>
</reference>
<comment type="caution">
    <text evidence="2">The sequence shown here is derived from an EMBL/GenBank/DDBJ whole genome shotgun (WGS) entry which is preliminary data.</text>
</comment>
<dbReference type="EMBL" id="JAUEPP010000005">
    <property type="protein sequence ID" value="KAK3342749.1"/>
    <property type="molecule type" value="Genomic_DNA"/>
</dbReference>
<accession>A0AAE0JE00</accession>
<dbReference type="PANTHER" id="PTHR32251">
    <property type="entry name" value="3-OXO-5-ALPHA-STEROID 4-DEHYDROGENASE"/>
    <property type="match status" value="1"/>
</dbReference>
<keyword evidence="3" id="KW-1185">Reference proteome</keyword>
<proteinExistence type="predicted"/>
<gene>
    <name evidence="2" type="ORF">B0H65DRAFT_228967</name>
</gene>
<dbReference type="AlphaFoldDB" id="A0AAE0JE00"/>
<evidence type="ECO:0000256" key="1">
    <source>
        <dbReference type="SAM" id="Phobius"/>
    </source>
</evidence>
<dbReference type="RefSeq" id="XP_062680542.1">
    <property type="nucleotide sequence ID" value="XM_062822156.1"/>
</dbReference>
<evidence type="ECO:0000313" key="3">
    <source>
        <dbReference type="Proteomes" id="UP001278500"/>
    </source>
</evidence>
<feature type="transmembrane region" description="Helical" evidence="1">
    <location>
        <begin position="131"/>
        <end position="150"/>
    </location>
</feature>
<feature type="transmembrane region" description="Helical" evidence="1">
    <location>
        <begin position="171"/>
        <end position="190"/>
    </location>
</feature>
<organism evidence="2 3">
    <name type="scientific">Neurospora tetraspora</name>
    <dbReference type="NCBI Taxonomy" id="94610"/>
    <lineage>
        <taxon>Eukaryota</taxon>
        <taxon>Fungi</taxon>
        <taxon>Dikarya</taxon>
        <taxon>Ascomycota</taxon>
        <taxon>Pezizomycotina</taxon>
        <taxon>Sordariomycetes</taxon>
        <taxon>Sordariomycetidae</taxon>
        <taxon>Sordariales</taxon>
        <taxon>Sordariaceae</taxon>
        <taxon>Neurospora</taxon>
    </lineage>
</organism>
<protein>
    <recommendedName>
        <fullName evidence="4">DUF1295-domain-containing protein</fullName>
    </recommendedName>
</protein>
<dbReference type="PANTHER" id="PTHR32251:SF17">
    <property type="entry name" value="STEROID 5-ALPHA REDUCTASE C-TERMINAL DOMAIN-CONTAINING PROTEIN"/>
    <property type="match status" value="1"/>
</dbReference>
<keyword evidence="1" id="KW-0472">Membrane</keyword>
<dbReference type="InterPro" id="IPR010721">
    <property type="entry name" value="UstE-like"/>
</dbReference>
<keyword evidence="1" id="KW-0812">Transmembrane</keyword>
<feature type="transmembrane region" description="Helical" evidence="1">
    <location>
        <begin position="47"/>
        <end position="68"/>
    </location>
</feature>
<dbReference type="GO" id="GO:0016020">
    <property type="term" value="C:membrane"/>
    <property type="evidence" value="ECO:0007669"/>
    <property type="project" value="TreeGrafter"/>
</dbReference>
<dbReference type="Proteomes" id="UP001278500">
    <property type="component" value="Unassembled WGS sequence"/>
</dbReference>
<feature type="transmembrane region" description="Helical" evidence="1">
    <location>
        <begin position="295"/>
        <end position="316"/>
    </location>
</feature>
<feature type="transmembrane region" description="Helical" evidence="1">
    <location>
        <begin position="210"/>
        <end position="228"/>
    </location>
</feature>